<evidence type="ECO:0000313" key="5">
    <source>
        <dbReference type="Proteomes" id="UP001500466"/>
    </source>
</evidence>
<reference evidence="5" key="1">
    <citation type="journal article" date="2019" name="Int. J. Syst. Evol. Microbiol.">
        <title>The Global Catalogue of Microorganisms (GCM) 10K type strain sequencing project: providing services to taxonomists for standard genome sequencing and annotation.</title>
        <authorList>
            <consortium name="The Broad Institute Genomics Platform"/>
            <consortium name="The Broad Institute Genome Sequencing Center for Infectious Disease"/>
            <person name="Wu L."/>
            <person name="Ma J."/>
        </authorList>
    </citation>
    <scope>NUCLEOTIDE SEQUENCE [LARGE SCALE GENOMIC DNA]</scope>
    <source>
        <strain evidence="5">JCM 17986</strain>
    </source>
</reference>
<name>A0ABP9HP69_9ACTN</name>
<evidence type="ECO:0000259" key="3">
    <source>
        <dbReference type="PROSITE" id="PS51012"/>
    </source>
</evidence>
<feature type="transmembrane region" description="Helical" evidence="2">
    <location>
        <begin position="177"/>
        <end position="197"/>
    </location>
</feature>
<dbReference type="PANTHER" id="PTHR43229">
    <property type="entry name" value="NODULATION PROTEIN J"/>
    <property type="match status" value="1"/>
</dbReference>
<feature type="transmembrane region" description="Helical" evidence="2">
    <location>
        <begin position="204"/>
        <end position="225"/>
    </location>
</feature>
<dbReference type="InterPro" id="IPR000412">
    <property type="entry name" value="ABC_2_transport"/>
</dbReference>
<dbReference type="PANTHER" id="PTHR43229:SF2">
    <property type="entry name" value="NODULATION PROTEIN J"/>
    <property type="match status" value="1"/>
</dbReference>
<sequence length="290" mass="30605">MTAVHSREAAALPPTGPSPHPGMPVSATVRAFGALVARDLTVLRRQPLDFFARSVVQPLMLLFALGYVMPHIAAGASGTSAGSTFAADQATTLLAGMLAMVVLFQGITAVAMPLVQEFGVTREIDDRVLSPVPVSLVACAKVAVGALQGLLAAAMVFPLAEFVPAERPALHIDWPVLLTLAPLGALLFSSLGLYLGSAFQARNVMALFATLLTPVLYLGCTLYPWSALDNVRWVQLVSLINPLTFLSEGFRASVTSADHLSLLVVYPVLIAATALLLGRGIRHFRGRVVS</sequence>
<dbReference type="EMBL" id="BAABHS010000017">
    <property type="protein sequence ID" value="GAA4975168.1"/>
    <property type="molecule type" value="Genomic_DNA"/>
</dbReference>
<comment type="caution">
    <text evidence="4">The sequence shown here is derived from an EMBL/GenBank/DDBJ whole genome shotgun (WGS) entry which is preliminary data.</text>
</comment>
<protein>
    <submittedName>
        <fullName evidence="4">ABC transporter permease</fullName>
    </submittedName>
</protein>
<keyword evidence="2" id="KW-0472">Membrane</keyword>
<keyword evidence="2" id="KW-1133">Transmembrane helix</keyword>
<feature type="transmembrane region" description="Helical" evidence="2">
    <location>
        <begin position="50"/>
        <end position="73"/>
    </location>
</feature>
<feature type="region of interest" description="Disordered" evidence="1">
    <location>
        <begin position="1"/>
        <end position="23"/>
    </location>
</feature>
<evidence type="ECO:0000313" key="4">
    <source>
        <dbReference type="EMBL" id="GAA4975168.1"/>
    </source>
</evidence>
<organism evidence="4 5">
    <name type="scientific">Yinghuangia aomiensis</name>
    <dbReference type="NCBI Taxonomy" id="676205"/>
    <lineage>
        <taxon>Bacteria</taxon>
        <taxon>Bacillati</taxon>
        <taxon>Actinomycetota</taxon>
        <taxon>Actinomycetes</taxon>
        <taxon>Kitasatosporales</taxon>
        <taxon>Streptomycetaceae</taxon>
        <taxon>Yinghuangia</taxon>
    </lineage>
</organism>
<dbReference type="PIRSF" id="PIRSF006648">
    <property type="entry name" value="DrrB"/>
    <property type="match status" value="1"/>
</dbReference>
<feature type="transmembrane region" description="Helical" evidence="2">
    <location>
        <begin position="260"/>
        <end position="278"/>
    </location>
</feature>
<evidence type="ECO:0000256" key="2">
    <source>
        <dbReference type="SAM" id="Phobius"/>
    </source>
</evidence>
<feature type="domain" description="ABC transmembrane type-2" evidence="3">
    <location>
        <begin position="49"/>
        <end position="287"/>
    </location>
</feature>
<proteinExistence type="predicted"/>
<dbReference type="Proteomes" id="UP001500466">
    <property type="component" value="Unassembled WGS sequence"/>
</dbReference>
<dbReference type="PROSITE" id="PS51012">
    <property type="entry name" value="ABC_TM2"/>
    <property type="match status" value="1"/>
</dbReference>
<keyword evidence="5" id="KW-1185">Reference proteome</keyword>
<accession>A0ABP9HP69</accession>
<dbReference type="InterPro" id="IPR051784">
    <property type="entry name" value="Nod_factor_ABC_transporter"/>
</dbReference>
<feature type="transmembrane region" description="Helical" evidence="2">
    <location>
        <begin position="93"/>
        <end position="115"/>
    </location>
</feature>
<evidence type="ECO:0000256" key="1">
    <source>
        <dbReference type="SAM" id="MobiDB-lite"/>
    </source>
</evidence>
<keyword evidence="2" id="KW-0812">Transmembrane</keyword>
<feature type="transmembrane region" description="Helical" evidence="2">
    <location>
        <begin position="136"/>
        <end position="157"/>
    </location>
</feature>
<dbReference type="RefSeq" id="WP_345677660.1">
    <property type="nucleotide sequence ID" value="NZ_BAABHS010000017.1"/>
</dbReference>
<gene>
    <name evidence="4" type="ORF">GCM10023205_47530</name>
</gene>
<dbReference type="InterPro" id="IPR047817">
    <property type="entry name" value="ABC2_TM_bact-type"/>
</dbReference>